<dbReference type="Proteomes" id="UP000707731">
    <property type="component" value="Unassembled WGS sequence"/>
</dbReference>
<dbReference type="SMART" id="SM00226">
    <property type="entry name" value="LMWPc"/>
    <property type="match status" value="1"/>
</dbReference>
<comment type="caution">
    <text evidence="3">The sequence shown here is derived from an EMBL/GenBank/DDBJ whole genome shotgun (WGS) entry which is preliminary data.</text>
</comment>
<dbReference type="NCBIfam" id="NF046112">
    <property type="entry name" value="MSMEG_6209_Nter"/>
    <property type="match status" value="1"/>
</dbReference>
<dbReference type="InterPro" id="IPR036196">
    <property type="entry name" value="Ptyr_pPase_sf"/>
</dbReference>
<dbReference type="InterPro" id="IPR048716">
    <property type="entry name" value="Phosphatase-like_N"/>
</dbReference>
<proteinExistence type="predicted"/>
<evidence type="ECO:0000256" key="1">
    <source>
        <dbReference type="ARBA" id="ARBA00022849"/>
    </source>
</evidence>
<dbReference type="Pfam" id="PF01451">
    <property type="entry name" value="LMWPc"/>
    <property type="match status" value="1"/>
</dbReference>
<dbReference type="InterPro" id="IPR023485">
    <property type="entry name" value="Ptyr_pPase"/>
</dbReference>
<evidence type="ECO:0000259" key="2">
    <source>
        <dbReference type="SMART" id="SM00226"/>
    </source>
</evidence>
<dbReference type="Pfam" id="PF21234">
    <property type="entry name" value="Phosphatase-like_N"/>
    <property type="match status" value="1"/>
</dbReference>
<sequence length="223" mass="24387">MTDSPVAHAVHPRADLTIDQQVALRTAATRLQREFDGIFGVETIERFLHSSYDQFAGRATVVNYLPLLAERFARQRLQALARVEGKAGTGTPTVLFLCTHNAGRSQMALGLFTRLAGEHAVAWSGGSEPGEHINPAVVAAMDEIGIDITGEFPKPWTEEILQAADVVITMGCGDACPLYPGRRYEEWALPDPADLTVDAVRPIRDEIETRVRTLLAELDIPTV</sequence>
<protein>
    <submittedName>
        <fullName evidence="3">Arsenate reductase ArsC</fullName>
    </submittedName>
</protein>
<reference evidence="3 4" key="1">
    <citation type="submission" date="2020-10" db="EMBL/GenBank/DDBJ databases">
        <title>Identification of Nocardia species via Next-generation sequencing and recognition of intraspecies genetic diversity.</title>
        <authorList>
            <person name="Li P."/>
            <person name="Li P."/>
            <person name="Lu B."/>
        </authorList>
    </citation>
    <scope>NUCLEOTIDE SEQUENCE [LARGE SCALE GENOMIC DNA]</scope>
    <source>
        <strain evidence="3 4">BJ06-0143</strain>
    </source>
</reference>
<dbReference type="SUPFAM" id="SSF52788">
    <property type="entry name" value="Phosphotyrosine protein phosphatases I"/>
    <property type="match status" value="1"/>
</dbReference>
<accession>A0ABS0DI98</accession>
<dbReference type="Gene3D" id="1.10.8.1060">
    <property type="entry name" value="Corynebacterium glutamicum thioredoxin-dependent arsenate reductase, N-terminal domain"/>
    <property type="match status" value="1"/>
</dbReference>
<organism evidence="3 4">
    <name type="scientific">Nocardia higoensis</name>
    <dbReference type="NCBI Taxonomy" id="228599"/>
    <lineage>
        <taxon>Bacteria</taxon>
        <taxon>Bacillati</taxon>
        <taxon>Actinomycetota</taxon>
        <taxon>Actinomycetes</taxon>
        <taxon>Mycobacteriales</taxon>
        <taxon>Nocardiaceae</taxon>
        <taxon>Nocardia</taxon>
    </lineage>
</organism>
<evidence type="ECO:0000313" key="3">
    <source>
        <dbReference type="EMBL" id="MBF6356669.1"/>
    </source>
</evidence>
<gene>
    <name evidence="3" type="ORF">IU449_19325</name>
</gene>
<feature type="domain" description="Phosphotyrosine protein phosphatase I" evidence="2">
    <location>
        <begin position="92"/>
        <end position="217"/>
    </location>
</feature>
<evidence type="ECO:0000313" key="4">
    <source>
        <dbReference type="Proteomes" id="UP000707731"/>
    </source>
</evidence>
<dbReference type="CDD" id="cd16345">
    <property type="entry name" value="LMWP_ArsC"/>
    <property type="match status" value="1"/>
</dbReference>
<dbReference type="EMBL" id="JADLQN010000003">
    <property type="protein sequence ID" value="MBF6356669.1"/>
    <property type="molecule type" value="Genomic_DNA"/>
</dbReference>
<dbReference type="RefSeq" id="WP_195003505.1">
    <property type="nucleotide sequence ID" value="NZ_JADLQN010000003.1"/>
</dbReference>
<dbReference type="Gene3D" id="3.40.50.2300">
    <property type="match status" value="1"/>
</dbReference>
<keyword evidence="4" id="KW-1185">Reference proteome</keyword>
<dbReference type="PANTHER" id="PTHR43428:SF1">
    <property type="entry name" value="ARSENATE REDUCTASE"/>
    <property type="match status" value="1"/>
</dbReference>
<name>A0ABS0DI98_9NOCA</name>
<keyword evidence="1" id="KW-0059">Arsenical resistance</keyword>
<dbReference type="PANTHER" id="PTHR43428">
    <property type="entry name" value="ARSENATE REDUCTASE"/>
    <property type="match status" value="1"/>
</dbReference>